<protein>
    <submittedName>
        <fullName evidence="2">Uncharacterized protein</fullName>
    </submittedName>
</protein>
<sequence length="271" mass="28899">MEAGCYFHEIIRIRFCNPASLPVSRVRRASQSLQGRFDARPSPSCQPVICRFFSSHITCFGTLMNHLPRFSSTAAAIACALSVSAVDASGRDSLADRSAGANVFRSERRAAARDDGHAARMGHGRLEYAAPVERSPFDTPDTRPLRVTGDALVVPTPSVEHEADFVLPANRVALGAGGSDSFGRAVPGYEQRAENWNEYLRANGSRPAGSGGSYAPQRPYDAPRGPHGAPNPFDPSVPQPETRTFYDNGAGTKCTATGGAGTSRSSCNIGW</sequence>
<evidence type="ECO:0000313" key="3">
    <source>
        <dbReference type="Proteomes" id="UP000002705"/>
    </source>
</evidence>
<dbReference type="HOGENOM" id="CLU_1212925_0_0_4"/>
<accession>Q399U7</accession>
<dbReference type="KEGG" id="bur:Bcep18194_B0650"/>
<dbReference type="AlphaFoldDB" id="Q399U7"/>
<feature type="region of interest" description="Disordered" evidence="1">
    <location>
        <begin position="202"/>
        <end position="249"/>
    </location>
</feature>
<gene>
    <name evidence="2" type="ordered locus">Bcep18194_B0650</name>
</gene>
<evidence type="ECO:0000256" key="1">
    <source>
        <dbReference type="SAM" id="MobiDB-lite"/>
    </source>
</evidence>
<dbReference type="Proteomes" id="UP000002705">
    <property type="component" value="Chromosome 2"/>
</dbReference>
<dbReference type="PATRIC" id="fig|482957.22.peg.4262"/>
<keyword evidence="3" id="KW-1185">Reference proteome</keyword>
<dbReference type="EMBL" id="CP000152">
    <property type="protein sequence ID" value="ABB10764.1"/>
    <property type="molecule type" value="Genomic_DNA"/>
</dbReference>
<name>Q399U7_BURL3</name>
<evidence type="ECO:0000313" key="2">
    <source>
        <dbReference type="EMBL" id="ABB10764.1"/>
    </source>
</evidence>
<proteinExistence type="predicted"/>
<reference evidence="2" key="1">
    <citation type="submission" date="2005-10" db="EMBL/GenBank/DDBJ databases">
        <title>Complete sequence of chromosome 2 of Burkholderia sp. 383.</title>
        <authorList>
            <consortium name="US DOE Joint Genome Institute"/>
            <person name="Copeland A."/>
            <person name="Lucas S."/>
            <person name="Lapidus A."/>
            <person name="Barry K."/>
            <person name="Detter J.C."/>
            <person name="Glavina T."/>
            <person name="Hammon N."/>
            <person name="Israni S."/>
            <person name="Pitluck S."/>
            <person name="Chain P."/>
            <person name="Malfatti S."/>
            <person name="Shin M."/>
            <person name="Vergez L."/>
            <person name="Schmutz J."/>
            <person name="Larimer F."/>
            <person name="Land M."/>
            <person name="Kyrpides N."/>
            <person name="Lykidis A."/>
            <person name="Richardson P."/>
        </authorList>
    </citation>
    <scope>NUCLEOTIDE SEQUENCE [LARGE SCALE GENOMIC DNA]</scope>
    <source>
        <strain evidence="2">383</strain>
    </source>
</reference>
<organism evidence="2 3">
    <name type="scientific">Burkholderia lata (strain ATCC 17760 / DSM 23089 / LMG 22485 / NCIMB 9086 / R18194 / 383)</name>
    <dbReference type="NCBI Taxonomy" id="482957"/>
    <lineage>
        <taxon>Bacteria</taxon>
        <taxon>Pseudomonadati</taxon>
        <taxon>Pseudomonadota</taxon>
        <taxon>Betaproteobacteria</taxon>
        <taxon>Burkholderiales</taxon>
        <taxon>Burkholderiaceae</taxon>
        <taxon>Burkholderia</taxon>
        <taxon>Burkholderia cepacia complex</taxon>
    </lineage>
</organism>